<evidence type="ECO:0000313" key="2">
    <source>
        <dbReference type="Proteomes" id="UP000214646"/>
    </source>
</evidence>
<name>A0A225E2P1_9BACT</name>
<dbReference type="EMBL" id="NIDE01000003">
    <property type="protein sequence ID" value="OWK44346.1"/>
    <property type="molecule type" value="Genomic_DNA"/>
</dbReference>
<comment type="caution">
    <text evidence="1">The sequence shown here is derived from an EMBL/GenBank/DDBJ whole genome shotgun (WGS) entry which is preliminary data.</text>
</comment>
<organism evidence="1 2">
    <name type="scientific">Fimbriiglobus ruber</name>
    <dbReference type="NCBI Taxonomy" id="1908690"/>
    <lineage>
        <taxon>Bacteria</taxon>
        <taxon>Pseudomonadati</taxon>
        <taxon>Planctomycetota</taxon>
        <taxon>Planctomycetia</taxon>
        <taxon>Gemmatales</taxon>
        <taxon>Gemmataceae</taxon>
        <taxon>Fimbriiglobus</taxon>
    </lineage>
</organism>
<proteinExistence type="predicted"/>
<keyword evidence="2" id="KW-1185">Reference proteome</keyword>
<protein>
    <submittedName>
        <fullName evidence="1">Uncharacterized protein</fullName>
    </submittedName>
</protein>
<dbReference type="AlphaFoldDB" id="A0A225E2P1"/>
<dbReference type="Proteomes" id="UP000214646">
    <property type="component" value="Unassembled WGS sequence"/>
</dbReference>
<reference evidence="2" key="1">
    <citation type="submission" date="2017-06" db="EMBL/GenBank/DDBJ databases">
        <title>Genome analysis of Fimbriiglobus ruber SP5, the first member of the order Planctomycetales with confirmed chitinolytic capability.</title>
        <authorList>
            <person name="Ravin N.V."/>
            <person name="Rakitin A.L."/>
            <person name="Ivanova A.A."/>
            <person name="Beletsky A.V."/>
            <person name="Kulichevskaya I.S."/>
            <person name="Mardanov A.V."/>
            <person name="Dedysh S.N."/>
        </authorList>
    </citation>
    <scope>NUCLEOTIDE SEQUENCE [LARGE SCALE GENOMIC DNA]</scope>
    <source>
        <strain evidence="2">SP5</strain>
    </source>
</reference>
<gene>
    <name evidence="1" type="ORF">FRUB_02278</name>
</gene>
<sequence length="44" mass="4899">MRLKRGTNVFRVGEIPEVFIRRISPSGRQKIAFVGKAPSLSGNK</sequence>
<evidence type="ECO:0000313" key="1">
    <source>
        <dbReference type="EMBL" id="OWK44346.1"/>
    </source>
</evidence>
<accession>A0A225E2P1</accession>